<dbReference type="EMBL" id="KV441392">
    <property type="protein sequence ID" value="OAF59981.1"/>
    <property type="molecule type" value="Genomic_DNA"/>
</dbReference>
<dbReference type="VEuPathDB" id="FungiDB:GMDG_07811"/>
<dbReference type="GeneID" id="36286162"/>
<reference evidence="2" key="1">
    <citation type="submission" date="2016-03" db="EMBL/GenBank/DDBJ databases">
        <title>Updated assembly of Pseudogymnoascus destructans, the fungus causing white-nose syndrome of bats.</title>
        <authorList>
            <person name="Palmer J.M."/>
            <person name="Drees K.P."/>
            <person name="Foster J.T."/>
            <person name="Lindner D.L."/>
        </authorList>
    </citation>
    <scope>NUCLEOTIDE SEQUENCE [LARGE SCALE GENOMIC DNA]</scope>
    <source>
        <strain evidence="2">20631-21</strain>
    </source>
</reference>
<feature type="region of interest" description="Disordered" evidence="1">
    <location>
        <begin position="227"/>
        <end position="247"/>
    </location>
</feature>
<sequence>MNMTDNEHNYNHNYAAIQRYIQRSYENGYGATKPMVFSAICQLRAAETPTRAPPSQRWFQTWIKTQQHNFHTIKTRPIEAARVASHEVSAIKEWFYEFKDVCNQLDITAGDIYNFDEVGFRVGMSTGEHVLVPSAVKELTEAELFQSELVQITTIMTEQRQRKVRSRKSIQKGGAITVEHARQRIYEKKVKEQLLEEAREKRERTRMVNVECKMQLRAGIDARKAERTRKKDLHEFQKSNPDTEPTIGLRTEIIDPDITQKKREEEEEAGRLLAIEESGYVNFAGLDYDMIHDASDGGFDDQSLPDNIDPNLF</sequence>
<evidence type="ECO:0008006" key="3">
    <source>
        <dbReference type="Google" id="ProtNLM"/>
    </source>
</evidence>
<evidence type="ECO:0000313" key="2">
    <source>
        <dbReference type="EMBL" id="OAF59981.1"/>
    </source>
</evidence>
<gene>
    <name evidence="2" type="ORF">VC83_03085</name>
</gene>
<organism evidence="2">
    <name type="scientific">Pseudogymnoascus destructans</name>
    <dbReference type="NCBI Taxonomy" id="655981"/>
    <lineage>
        <taxon>Eukaryota</taxon>
        <taxon>Fungi</taxon>
        <taxon>Dikarya</taxon>
        <taxon>Ascomycota</taxon>
        <taxon>Pezizomycotina</taxon>
        <taxon>Leotiomycetes</taxon>
        <taxon>Thelebolales</taxon>
        <taxon>Thelebolaceae</taxon>
        <taxon>Pseudogymnoascus</taxon>
    </lineage>
</organism>
<protein>
    <recommendedName>
        <fullName evidence="3">HTH CENPB-type domain-containing protein</fullName>
    </recommendedName>
</protein>
<name>A0A177AFF5_9PEZI</name>
<dbReference type="RefSeq" id="XP_024325263.1">
    <property type="nucleotide sequence ID" value="XM_024466734.1"/>
</dbReference>
<accession>A0A177AFF5</accession>
<dbReference type="AlphaFoldDB" id="A0A177AFF5"/>
<dbReference type="OrthoDB" id="3440033at2759"/>
<proteinExistence type="predicted"/>
<dbReference type="Proteomes" id="UP000077154">
    <property type="component" value="Unassembled WGS sequence"/>
</dbReference>
<evidence type="ECO:0000256" key="1">
    <source>
        <dbReference type="SAM" id="MobiDB-lite"/>
    </source>
</evidence>